<dbReference type="GO" id="GO:0016020">
    <property type="term" value="C:membrane"/>
    <property type="evidence" value="ECO:0007669"/>
    <property type="project" value="TreeGrafter"/>
</dbReference>
<feature type="transmembrane region" description="Helical" evidence="1">
    <location>
        <begin position="20"/>
        <end position="39"/>
    </location>
</feature>
<dbReference type="Proteomes" id="UP000019254">
    <property type="component" value="Unassembled WGS sequence"/>
</dbReference>
<dbReference type="PATRIC" id="fig|1265820.5.peg.2788"/>
<dbReference type="EMBL" id="AODE01000029">
    <property type="protein sequence ID" value="EUJ26660.1"/>
    <property type="molecule type" value="Genomic_DNA"/>
</dbReference>
<name>W7BP79_9LIST</name>
<comment type="caution">
    <text evidence="2">The sequence shown here is derived from an EMBL/GenBank/DDBJ whole genome shotgun (WGS) entry which is preliminary data.</text>
</comment>
<dbReference type="PANTHER" id="PTHR32251:SF17">
    <property type="entry name" value="STEROID 5-ALPHA REDUCTASE C-TERMINAL DOMAIN-CONTAINING PROTEIN"/>
    <property type="match status" value="1"/>
</dbReference>
<dbReference type="AlphaFoldDB" id="W7BP79"/>
<proteinExistence type="predicted"/>
<dbReference type="STRING" id="1265820.PCORN_14124"/>
<dbReference type="Gene3D" id="1.20.120.1630">
    <property type="match status" value="1"/>
</dbReference>
<keyword evidence="1" id="KW-0812">Transmembrane</keyword>
<accession>W7BP79</accession>
<organism evidence="2 3">
    <name type="scientific">Listeria cornellensis FSL F6-0969</name>
    <dbReference type="NCBI Taxonomy" id="1265820"/>
    <lineage>
        <taxon>Bacteria</taxon>
        <taxon>Bacillati</taxon>
        <taxon>Bacillota</taxon>
        <taxon>Bacilli</taxon>
        <taxon>Bacillales</taxon>
        <taxon>Listeriaceae</taxon>
        <taxon>Listeria</taxon>
    </lineage>
</organism>
<evidence type="ECO:0000313" key="2">
    <source>
        <dbReference type="EMBL" id="EUJ26660.1"/>
    </source>
</evidence>
<keyword evidence="1" id="KW-0472">Membrane</keyword>
<evidence type="ECO:0000256" key="1">
    <source>
        <dbReference type="SAM" id="Phobius"/>
    </source>
</evidence>
<feature type="transmembrane region" description="Helical" evidence="1">
    <location>
        <begin position="98"/>
        <end position="117"/>
    </location>
</feature>
<reference evidence="2 3" key="1">
    <citation type="journal article" date="2014" name="Int. J. Syst. Evol. Microbiol.">
        <title>Listeria floridensis sp. nov., Listeria aquatica sp. nov., Listeria cornellensis sp. nov., Listeria riparia sp. nov. and Listeria grandensis sp. nov., from agricultural and natural environments.</title>
        <authorList>
            <person name="den Bakker H.C."/>
            <person name="Warchocki S."/>
            <person name="Wright E.M."/>
            <person name="Allred A.F."/>
            <person name="Ahlstrom C."/>
            <person name="Manuel C.S."/>
            <person name="Stasiewicz M.J."/>
            <person name="Burrell A."/>
            <person name="Roof S."/>
            <person name="Strawn L."/>
            <person name="Fortes E.D."/>
            <person name="Nightingale K.K."/>
            <person name="Kephart D."/>
            <person name="Wiedmann M."/>
        </authorList>
    </citation>
    <scope>NUCLEOTIDE SEQUENCE [LARGE SCALE GENOMIC DNA]</scope>
    <source>
        <strain evidence="3">FSL F6-969</strain>
    </source>
</reference>
<sequence>MLSSRSIRFFFGGEMTTQGLIVTIFVFIWGMRLFLHLANRNIGKPEDYRYVNMRKRWGTHFAKLKAYLNVFILQGVLLYIISLPILLVNTTSADALVWWNYAGIAVWIIGFFFEVAGDEQLRRFKKKSRKQRQTHHDGTLEIYASSKLFWRGA</sequence>
<dbReference type="InterPro" id="IPR010721">
    <property type="entry name" value="UstE-like"/>
</dbReference>
<feature type="transmembrane region" description="Helical" evidence="1">
    <location>
        <begin position="66"/>
        <end position="86"/>
    </location>
</feature>
<keyword evidence="1" id="KW-1133">Transmembrane helix</keyword>
<evidence type="ECO:0000313" key="3">
    <source>
        <dbReference type="Proteomes" id="UP000019254"/>
    </source>
</evidence>
<keyword evidence="3" id="KW-1185">Reference proteome</keyword>
<dbReference type="Pfam" id="PF06966">
    <property type="entry name" value="DUF1295"/>
    <property type="match status" value="1"/>
</dbReference>
<protein>
    <submittedName>
        <fullName evidence="2">Uncharacterized protein</fullName>
    </submittedName>
</protein>
<dbReference type="PANTHER" id="PTHR32251">
    <property type="entry name" value="3-OXO-5-ALPHA-STEROID 4-DEHYDROGENASE"/>
    <property type="match status" value="1"/>
</dbReference>
<gene>
    <name evidence="2" type="ORF">PCORN_14124</name>
</gene>